<dbReference type="FunFam" id="1.10.150.250:FF:000004">
    <property type="entry name" value="Succinate dehydrogenase assembly factor 2, mitochondrial"/>
    <property type="match status" value="1"/>
</dbReference>
<gene>
    <name evidence="2" type="ORF">IV203_011954</name>
</gene>
<dbReference type="OrthoDB" id="284292at2759"/>
<reference evidence="2" key="2">
    <citation type="submission" date="2021-04" db="EMBL/GenBank/DDBJ databases">
        <authorList>
            <person name="Podell S."/>
        </authorList>
    </citation>
    <scope>NUCLEOTIDE SEQUENCE</scope>
    <source>
        <strain evidence="2">Hildebrandi</strain>
    </source>
</reference>
<organism evidence="2 3">
    <name type="scientific">Nitzschia inconspicua</name>
    <dbReference type="NCBI Taxonomy" id="303405"/>
    <lineage>
        <taxon>Eukaryota</taxon>
        <taxon>Sar</taxon>
        <taxon>Stramenopiles</taxon>
        <taxon>Ochrophyta</taxon>
        <taxon>Bacillariophyta</taxon>
        <taxon>Bacillariophyceae</taxon>
        <taxon>Bacillariophycidae</taxon>
        <taxon>Bacillariales</taxon>
        <taxon>Bacillariaceae</taxon>
        <taxon>Nitzschia</taxon>
    </lineage>
</organism>
<comment type="caution">
    <text evidence="2">The sequence shown here is derived from an EMBL/GenBank/DDBJ whole genome shotgun (WGS) entry which is preliminary data.</text>
</comment>
<dbReference type="PANTHER" id="PTHR12469:SF2">
    <property type="entry name" value="SUCCINATE DEHYDROGENASE ASSEMBLY FACTOR 2, MITOCHONDRIAL"/>
    <property type="match status" value="1"/>
</dbReference>
<protein>
    <submittedName>
        <fullName evidence="2">TPR repeat-containing protein</fullName>
    </submittedName>
</protein>
<reference evidence="2" key="1">
    <citation type="journal article" date="2021" name="Sci. Rep.">
        <title>Diploid genomic architecture of Nitzschia inconspicua, an elite biomass production diatom.</title>
        <authorList>
            <person name="Oliver A."/>
            <person name="Podell S."/>
            <person name="Pinowska A."/>
            <person name="Traller J.C."/>
            <person name="Smith S.R."/>
            <person name="McClure R."/>
            <person name="Beliaev A."/>
            <person name="Bohutskyi P."/>
            <person name="Hill E.A."/>
            <person name="Rabines A."/>
            <person name="Zheng H."/>
            <person name="Allen L.Z."/>
            <person name="Kuo A."/>
            <person name="Grigoriev I.V."/>
            <person name="Allen A.E."/>
            <person name="Hazlebeck D."/>
            <person name="Allen E.E."/>
        </authorList>
    </citation>
    <scope>NUCLEOTIDE SEQUENCE</scope>
    <source>
        <strain evidence="2">Hildebrandi</strain>
    </source>
</reference>
<dbReference type="GO" id="GO:0006121">
    <property type="term" value="P:mitochondrial electron transport, succinate to ubiquinone"/>
    <property type="evidence" value="ECO:0007669"/>
    <property type="project" value="TreeGrafter"/>
</dbReference>
<dbReference type="PANTHER" id="PTHR12469">
    <property type="entry name" value="PROTEIN EMI5 HOMOLOG, MITOCHONDRIAL"/>
    <property type="match status" value="1"/>
</dbReference>
<sequence>MISSQKCCQLAASCSRMVANRLTVNNTFPSAAATTLANKVVETPMIFQTTRRGYKGDAGDAMDKLSAEEVALLKIAQPKAEEIFRNHIALPVDDVETRRKRLIYRAKQRGWLEVDLLLGTWASENVAHLNSDELDQFEAFVNMETIDIYNVITLRLDVPEEMKRNGQGVAEKIQEWARSSPLGKADPDMYKAIKTEHKLI</sequence>
<accession>A0A9K3KTL9</accession>
<dbReference type="GO" id="GO:0034553">
    <property type="term" value="P:mitochondrial respiratory chain complex II assembly"/>
    <property type="evidence" value="ECO:0007669"/>
    <property type="project" value="TreeGrafter"/>
</dbReference>
<keyword evidence="1" id="KW-0496">Mitochondrion</keyword>
<dbReference type="Pfam" id="PF03937">
    <property type="entry name" value="Sdh5"/>
    <property type="match status" value="1"/>
</dbReference>
<keyword evidence="3" id="KW-1185">Reference proteome</keyword>
<dbReference type="Proteomes" id="UP000693970">
    <property type="component" value="Unassembled WGS sequence"/>
</dbReference>
<dbReference type="AlphaFoldDB" id="A0A9K3KTL9"/>
<evidence type="ECO:0000256" key="1">
    <source>
        <dbReference type="ARBA" id="ARBA00023128"/>
    </source>
</evidence>
<dbReference type="GO" id="GO:0006099">
    <property type="term" value="P:tricarboxylic acid cycle"/>
    <property type="evidence" value="ECO:0007669"/>
    <property type="project" value="TreeGrafter"/>
</dbReference>
<evidence type="ECO:0000313" key="3">
    <source>
        <dbReference type="Proteomes" id="UP000693970"/>
    </source>
</evidence>
<name>A0A9K3KTL9_9STRA</name>
<proteinExistence type="predicted"/>
<evidence type="ECO:0000313" key="2">
    <source>
        <dbReference type="EMBL" id="KAG7349357.1"/>
    </source>
</evidence>
<dbReference type="InterPro" id="IPR005631">
    <property type="entry name" value="SDH"/>
</dbReference>
<dbReference type="GO" id="GO:0005739">
    <property type="term" value="C:mitochondrion"/>
    <property type="evidence" value="ECO:0007669"/>
    <property type="project" value="TreeGrafter"/>
</dbReference>
<dbReference type="EMBL" id="JAGRRH010000019">
    <property type="protein sequence ID" value="KAG7349357.1"/>
    <property type="molecule type" value="Genomic_DNA"/>
</dbReference>